<evidence type="ECO:0000313" key="2">
    <source>
        <dbReference type="EMBL" id="RAJ05378.1"/>
    </source>
</evidence>
<keyword evidence="1" id="KW-0456">Lyase</keyword>
<name>A0A327QMV9_9BACT</name>
<protein>
    <recommendedName>
        <fullName evidence="1">Terpene synthase</fullName>
        <ecNumber evidence="1">4.2.3.-</ecNumber>
    </recommendedName>
</protein>
<dbReference type="InterPro" id="IPR008949">
    <property type="entry name" value="Isoprenoid_synthase_dom_sf"/>
</dbReference>
<dbReference type="OrthoDB" id="2989600at2"/>
<sequence>MLVTIPSLYCPFEAKIHPQLPLIEQHTNDWIRSFDLLTSEEHYIAFKSYKFAKMTARTYPTASLAFINAASCLNTWLFVLDDMLDHINEQTEKIRDEKFLKKLVGDFVTIFRYNKLPNKSPETYNILASLEDIWQRFIPLTSPTWQSQFTISFTATFQAAFWEAENAVKHRNISLSSYKLMRQFFSGANLGTDMVEPATGIQLPYYVQQERTFMQCVELIRRVICWANDIFSLEKELAHGDSHNLVCVLANEYDISIEKAIDKAAELHDAEIAQFMQLKQELPSYGEAVDAQIQSYFLAMETMVKGFIDWSVKDSLRYIRD</sequence>
<dbReference type="SFLD" id="SFLDG01020">
    <property type="entry name" value="Terpene_Cyclase_Like_2"/>
    <property type="match status" value="1"/>
</dbReference>
<accession>A0A327QMV9</accession>
<gene>
    <name evidence="2" type="ORF">LX64_02536</name>
</gene>
<dbReference type="Pfam" id="PF19086">
    <property type="entry name" value="Terpene_syn_C_2"/>
    <property type="match status" value="1"/>
</dbReference>
<dbReference type="RefSeq" id="WP_148707296.1">
    <property type="nucleotide sequence ID" value="NZ_QLLL01000004.1"/>
</dbReference>
<dbReference type="Proteomes" id="UP000249547">
    <property type="component" value="Unassembled WGS sequence"/>
</dbReference>
<dbReference type="EC" id="4.2.3.-" evidence="1"/>
<evidence type="ECO:0000256" key="1">
    <source>
        <dbReference type="RuleBase" id="RU366034"/>
    </source>
</evidence>
<evidence type="ECO:0000313" key="3">
    <source>
        <dbReference type="Proteomes" id="UP000249547"/>
    </source>
</evidence>
<dbReference type="Gene3D" id="1.10.600.10">
    <property type="entry name" value="Farnesyl Diphosphate Synthase"/>
    <property type="match status" value="1"/>
</dbReference>
<dbReference type="GO" id="GO:0046872">
    <property type="term" value="F:metal ion binding"/>
    <property type="evidence" value="ECO:0007669"/>
    <property type="project" value="UniProtKB-KW"/>
</dbReference>
<reference evidence="2 3" key="1">
    <citation type="submission" date="2018-06" db="EMBL/GenBank/DDBJ databases">
        <title>Genomic Encyclopedia of Archaeal and Bacterial Type Strains, Phase II (KMG-II): from individual species to whole genera.</title>
        <authorList>
            <person name="Goeker M."/>
        </authorList>
    </citation>
    <scope>NUCLEOTIDE SEQUENCE [LARGE SCALE GENOMIC DNA]</scope>
    <source>
        <strain evidence="2 3">DSM 23857</strain>
    </source>
</reference>
<dbReference type="SUPFAM" id="SSF48576">
    <property type="entry name" value="Terpenoid synthases"/>
    <property type="match status" value="1"/>
</dbReference>
<dbReference type="PANTHER" id="PTHR35201">
    <property type="entry name" value="TERPENE SYNTHASE"/>
    <property type="match status" value="1"/>
</dbReference>
<dbReference type="EMBL" id="QLLL01000004">
    <property type="protein sequence ID" value="RAJ05378.1"/>
    <property type="molecule type" value="Genomic_DNA"/>
</dbReference>
<dbReference type="GO" id="GO:0010333">
    <property type="term" value="F:terpene synthase activity"/>
    <property type="evidence" value="ECO:0007669"/>
    <property type="project" value="InterPro"/>
</dbReference>
<dbReference type="SFLD" id="SFLDS00005">
    <property type="entry name" value="Isoprenoid_Synthase_Type_I"/>
    <property type="match status" value="1"/>
</dbReference>
<dbReference type="AlphaFoldDB" id="A0A327QMV9"/>
<keyword evidence="1" id="KW-0460">Magnesium</keyword>
<keyword evidence="3" id="KW-1185">Reference proteome</keyword>
<comment type="cofactor">
    <cofactor evidence="1">
        <name>Mg(2+)</name>
        <dbReference type="ChEBI" id="CHEBI:18420"/>
    </cofactor>
</comment>
<proteinExistence type="inferred from homology"/>
<organism evidence="2 3">
    <name type="scientific">Chitinophaga skermanii</name>
    <dbReference type="NCBI Taxonomy" id="331697"/>
    <lineage>
        <taxon>Bacteria</taxon>
        <taxon>Pseudomonadati</taxon>
        <taxon>Bacteroidota</taxon>
        <taxon>Chitinophagia</taxon>
        <taxon>Chitinophagales</taxon>
        <taxon>Chitinophagaceae</taxon>
        <taxon>Chitinophaga</taxon>
    </lineage>
</organism>
<comment type="caution">
    <text evidence="2">The sequence shown here is derived from an EMBL/GenBank/DDBJ whole genome shotgun (WGS) entry which is preliminary data.</text>
</comment>
<dbReference type="InterPro" id="IPR034686">
    <property type="entry name" value="Terpene_cyclase-like_2"/>
</dbReference>
<comment type="similarity">
    <text evidence="1">Belongs to the terpene synthase family.</text>
</comment>
<dbReference type="PANTHER" id="PTHR35201:SF4">
    <property type="entry name" value="BETA-PINACENE SYNTHASE-RELATED"/>
    <property type="match status" value="1"/>
</dbReference>
<keyword evidence="1" id="KW-0479">Metal-binding</keyword>